<dbReference type="RefSeq" id="WP_106179065.1">
    <property type="nucleotide sequence ID" value="NZ_PVNH01000005.1"/>
</dbReference>
<evidence type="ECO:0000313" key="2">
    <source>
        <dbReference type="Proteomes" id="UP000238362"/>
    </source>
</evidence>
<gene>
    <name evidence="1" type="ORF">B0I33_105142</name>
</gene>
<evidence type="ECO:0000313" key="1">
    <source>
        <dbReference type="EMBL" id="PRX47563.1"/>
    </source>
</evidence>
<protein>
    <submittedName>
        <fullName evidence="1">Uncharacterized protein</fullName>
    </submittedName>
</protein>
<sequence length="76" mass="8323">MAHFQPAVLRVRALRAAEDGIYLAVRECPAGPTARDYGEYALVFALRVLADAPELGTATRPLHALLFDLETNGGWR</sequence>
<dbReference type="Proteomes" id="UP000238362">
    <property type="component" value="Unassembled WGS sequence"/>
</dbReference>
<dbReference type="EMBL" id="PVNH01000005">
    <property type="protein sequence ID" value="PRX47563.1"/>
    <property type="molecule type" value="Genomic_DNA"/>
</dbReference>
<dbReference type="AlphaFoldDB" id="A0A2T0LUP1"/>
<proteinExistence type="predicted"/>
<reference evidence="1 2" key="1">
    <citation type="submission" date="2018-03" db="EMBL/GenBank/DDBJ databases">
        <title>Genomic Encyclopedia of Type Strains, Phase III (KMG-III): the genomes of soil and plant-associated and newly described type strains.</title>
        <authorList>
            <person name="Whitman W."/>
        </authorList>
    </citation>
    <scope>NUCLEOTIDE SEQUENCE [LARGE SCALE GENOMIC DNA]</scope>
    <source>
        <strain evidence="1 2">CGMCC 4.7125</strain>
    </source>
</reference>
<keyword evidence="2" id="KW-1185">Reference proteome</keyword>
<name>A0A2T0LUP1_9PSEU</name>
<organism evidence="1 2">
    <name type="scientific">Prauserella shujinwangii</name>
    <dbReference type="NCBI Taxonomy" id="1453103"/>
    <lineage>
        <taxon>Bacteria</taxon>
        <taxon>Bacillati</taxon>
        <taxon>Actinomycetota</taxon>
        <taxon>Actinomycetes</taxon>
        <taxon>Pseudonocardiales</taxon>
        <taxon>Pseudonocardiaceae</taxon>
        <taxon>Prauserella</taxon>
    </lineage>
</organism>
<accession>A0A2T0LUP1</accession>
<comment type="caution">
    <text evidence="1">The sequence shown here is derived from an EMBL/GenBank/DDBJ whole genome shotgun (WGS) entry which is preliminary data.</text>
</comment>